<dbReference type="EMBL" id="VCAU01000013">
    <property type="protein sequence ID" value="KAF9892227.1"/>
    <property type="molecule type" value="Genomic_DNA"/>
</dbReference>
<evidence type="ECO:0000313" key="5">
    <source>
        <dbReference type="Proteomes" id="UP001194746"/>
    </source>
</evidence>
<protein>
    <submittedName>
        <fullName evidence="4">Uncharacterized protein</fullName>
    </submittedName>
</protein>
<comment type="subcellular location">
    <subcellularLocation>
        <location evidence="1">Mitochondrion membrane</location>
    </subcellularLocation>
</comment>
<reference evidence="4" key="2">
    <citation type="submission" date="2020-02" db="EMBL/GenBank/DDBJ databases">
        <authorList>
            <person name="Gilchrist C.L.M."/>
            <person name="Chooi Y.-H."/>
        </authorList>
    </citation>
    <scope>NUCLEOTIDE SEQUENCE</scope>
    <source>
        <strain evidence="4">MST-FP2251</strain>
    </source>
</reference>
<name>A0AAD4GWS9_ASPNN</name>
<gene>
    <name evidence="4" type="ORF">FE257_002003</name>
</gene>
<keyword evidence="5" id="KW-1185">Reference proteome</keyword>
<dbReference type="PANTHER" id="PTHR28074">
    <property type="entry name" value="ATP SYNTHASE SUBUNIT K, MITOCHONDRIAL"/>
    <property type="match status" value="1"/>
</dbReference>
<evidence type="ECO:0000256" key="1">
    <source>
        <dbReference type="ARBA" id="ARBA00004325"/>
    </source>
</evidence>
<dbReference type="InterPro" id="IPR021278">
    <property type="entry name" value="ATP19"/>
</dbReference>
<dbReference type="GO" id="GO:0015986">
    <property type="term" value="P:proton motive force-driven ATP synthesis"/>
    <property type="evidence" value="ECO:0007669"/>
    <property type="project" value="TreeGrafter"/>
</dbReference>
<reference evidence="4" key="1">
    <citation type="journal article" date="2019" name="Beilstein J. Org. Chem.">
        <title>Nanangenines: drimane sesquiterpenoids as the dominant metabolite cohort of a novel Australian fungus, Aspergillus nanangensis.</title>
        <authorList>
            <person name="Lacey H.J."/>
            <person name="Gilchrist C.L.M."/>
            <person name="Crombie A."/>
            <person name="Kalaitzis J.A."/>
            <person name="Vuong D."/>
            <person name="Rutledge P.J."/>
            <person name="Turner P."/>
            <person name="Pitt J.I."/>
            <person name="Lacey E."/>
            <person name="Chooi Y.H."/>
            <person name="Piggott A.M."/>
        </authorList>
    </citation>
    <scope>NUCLEOTIDE SEQUENCE</scope>
    <source>
        <strain evidence="4">MST-FP2251</strain>
    </source>
</reference>
<proteinExistence type="predicted"/>
<accession>A0AAD4GWS9</accession>
<sequence>MGVLGSLFGGVFLATRGGGQPKQAAPPIQASSKDEETFIQDFLKQVNGEEKKSEH</sequence>
<dbReference type="PANTHER" id="PTHR28074:SF1">
    <property type="entry name" value="ATP SYNTHASE SUBUNIT K, MITOCHONDRIAL"/>
    <property type="match status" value="1"/>
</dbReference>
<dbReference type="Proteomes" id="UP001194746">
    <property type="component" value="Unassembled WGS sequence"/>
</dbReference>
<comment type="caution">
    <text evidence="4">The sequence shown here is derived from an EMBL/GenBank/DDBJ whole genome shotgun (WGS) entry which is preliminary data.</text>
</comment>
<keyword evidence="3" id="KW-0472">Membrane</keyword>
<dbReference type="AlphaFoldDB" id="A0AAD4GWS9"/>
<keyword evidence="2" id="KW-0496">Mitochondrion</keyword>
<organism evidence="4 5">
    <name type="scientific">Aspergillus nanangensis</name>
    <dbReference type="NCBI Taxonomy" id="2582783"/>
    <lineage>
        <taxon>Eukaryota</taxon>
        <taxon>Fungi</taxon>
        <taxon>Dikarya</taxon>
        <taxon>Ascomycota</taxon>
        <taxon>Pezizomycotina</taxon>
        <taxon>Eurotiomycetes</taxon>
        <taxon>Eurotiomycetidae</taxon>
        <taxon>Eurotiales</taxon>
        <taxon>Aspergillaceae</taxon>
        <taxon>Aspergillus</taxon>
        <taxon>Aspergillus subgen. Circumdati</taxon>
    </lineage>
</organism>
<dbReference type="Pfam" id="PF11022">
    <property type="entry name" value="ATP19"/>
    <property type="match status" value="1"/>
</dbReference>
<dbReference type="GO" id="GO:0031966">
    <property type="term" value="C:mitochondrial membrane"/>
    <property type="evidence" value="ECO:0007669"/>
    <property type="project" value="UniProtKB-SubCell"/>
</dbReference>
<evidence type="ECO:0000256" key="3">
    <source>
        <dbReference type="ARBA" id="ARBA00023136"/>
    </source>
</evidence>
<evidence type="ECO:0000256" key="2">
    <source>
        <dbReference type="ARBA" id="ARBA00023128"/>
    </source>
</evidence>
<evidence type="ECO:0000313" key="4">
    <source>
        <dbReference type="EMBL" id="KAF9892227.1"/>
    </source>
</evidence>